<keyword evidence="3" id="KW-0694">RNA-binding</keyword>
<dbReference type="InterPro" id="IPR006027">
    <property type="entry name" value="NusB_RsmB_TIM44"/>
</dbReference>
<proteinExistence type="inferred from homology"/>
<feature type="domain" description="NusB/RsmB/TIM44" evidence="6">
    <location>
        <begin position="206"/>
        <end position="296"/>
    </location>
</feature>
<evidence type="ECO:0000313" key="7">
    <source>
        <dbReference type="EMBL" id="GAA4796043.1"/>
    </source>
</evidence>
<protein>
    <submittedName>
        <fullName evidence="7">Transcription antitermination factor NusB</fullName>
    </submittedName>
</protein>
<sequence>MLNRRHLRVKVLQTVYAYQQSDDKNINHAEKALLKSVDQVYEMYIWVLALLTEVADYVIIDAEERANKYLPSEHDLNANTRLASNTFIELLKLNEEFIGLSKKYKVDAVFDRELIKSVFHILKQSPEYTSYLDAEDRTLKTEKDIIKFIFKKIILRSPAIEQVFEEHFINWTTDKDVLQALLAKTLKNFNSEDPEKNQLAPLCPNWTEDRAFIVDLFRLTIKHGDDYQRYISGKTKNWEADRIALIDTLLMRMAIVELLNFSSIPVKVTINEYIEISKEFSTPKSNSFINGILDKILIELQREGKIRKFGRGLIG</sequence>
<gene>
    <name evidence="7" type="primary">nusB</name>
    <name evidence="7" type="ORF">GCM10023231_25590</name>
</gene>
<dbReference type="InterPro" id="IPR035926">
    <property type="entry name" value="NusB-like_sf"/>
</dbReference>
<reference evidence="8" key="1">
    <citation type="journal article" date="2019" name="Int. J. Syst. Evol. Microbiol.">
        <title>The Global Catalogue of Microorganisms (GCM) 10K type strain sequencing project: providing services to taxonomists for standard genome sequencing and annotation.</title>
        <authorList>
            <consortium name="The Broad Institute Genomics Platform"/>
            <consortium name="The Broad Institute Genome Sequencing Center for Infectious Disease"/>
            <person name="Wu L."/>
            <person name="Ma J."/>
        </authorList>
    </citation>
    <scope>NUCLEOTIDE SEQUENCE [LARGE SCALE GENOMIC DNA]</scope>
    <source>
        <strain evidence="8">JCM 18200</strain>
    </source>
</reference>
<name>A0ABP9BIT1_9SPHI</name>
<keyword evidence="5" id="KW-0804">Transcription</keyword>
<organism evidence="7 8">
    <name type="scientific">Olivibacter ginsenosidimutans</name>
    <dbReference type="NCBI Taxonomy" id="1176537"/>
    <lineage>
        <taxon>Bacteria</taxon>
        <taxon>Pseudomonadati</taxon>
        <taxon>Bacteroidota</taxon>
        <taxon>Sphingobacteriia</taxon>
        <taxon>Sphingobacteriales</taxon>
        <taxon>Sphingobacteriaceae</taxon>
        <taxon>Olivibacter</taxon>
    </lineage>
</organism>
<dbReference type="NCBIfam" id="TIGR01951">
    <property type="entry name" value="nusB"/>
    <property type="match status" value="1"/>
</dbReference>
<evidence type="ECO:0000256" key="1">
    <source>
        <dbReference type="ARBA" id="ARBA00005952"/>
    </source>
</evidence>
<dbReference type="PANTHER" id="PTHR11078:SF3">
    <property type="entry name" value="ANTITERMINATION NUSB DOMAIN-CONTAINING PROTEIN"/>
    <property type="match status" value="1"/>
</dbReference>
<evidence type="ECO:0000256" key="2">
    <source>
        <dbReference type="ARBA" id="ARBA00022814"/>
    </source>
</evidence>
<dbReference type="Pfam" id="PF01029">
    <property type="entry name" value="NusB"/>
    <property type="match status" value="1"/>
</dbReference>
<dbReference type="Proteomes" id="UP001501411">
    <property type="component" value="Unassembled WGS sequence"/>
</dbReference>
<accession>A0ABP9BIT1</accession>
<keyword evidence="2" id="KW-0889">Transcription antitermination</keyword>
<dbReference type="Gene3D" id="1.10.940.10">
    <property type="entry name" value="NusB-like"/>
    <property type="match status" value="1"/>
</dbReference>
<dbReference type="PANTHER" id="PTHR11078">
    <property type="entry name" value="N UTILIZATION SUBSTANCE PROTEIN B-RELATED"/>
    <property type="match status" value="1"/>
</dbReference>
<evidence type="ECO:0000256" key="3">
    <source>
        <dbReference type="ARBA" id="ARBA00022884"/>
    </source>
</evidence>
<keyword evidence="4" id="KW-0805">Transcription regulation</keyword>
<comment type="caution">
    <text evidence="7">The sequence shown here is derived from an EMBL/GenBank/DDBJ whole genome shotgun (WGS) entry which is preliminary data.</text>
</comment>
<dbReference type="RefSeq" id="WP_345232186.1">
    <property type="nucleotide sequence ID" value="NZ_BAABIQ010000037.1"/>
</dbReference>
<evidence type="ECO:0000259" key="6">
    <source>
        <dbReference type="Pfam" id="PF01029"/>
    </source>
</evidence>
<comment type="similarity">
    <text evidence="1">Belongs to the NusB family.</text>
</comment>
<dbReference type="EMBL" id="BAABIQ010000037">
    <property type="protein sequence ID" value="GAA4796043.1"/>
    <property type="molecule type" value="Genomic_DNA"/>
</dbReference>
<evidence type="ECO:0000256" key="5">
    <source>
        <dbReference type="ARBA" id="ARBA00023163"/>
    </source>
</evidence>
<dbReference type="InterPro" id="IPR011605">
    <property type="entry name" value="NusB_fam"/>
</dbReference>
<evidence type="ECO:0000256" key="4">
    <source>
        <dbReference type="ARBA" id="ARBA00023015"/>
    </source>
</evidence>
<dbReference type="SUPFAM" id="SSF48013">
    <property type="entry name" value="NusB-like"/>
    <property type="match status" value="1"/>
</dbReference>
<keyword evidence="8" id="KW-1185">Reference proteome</keyword>
<evidence type="ECO:0000313" key="8">
    <source>
        <dbReference type="Proteomes" id="UP001501411"/>
    </source>
</evidence>